<dbReference type="NCBIfam" id="TIGR01484">
    <property type="entry name" value="HAD-SF-IIB"/>
    <property type="match status" value="1"/>
</dbReference>
<dbReference type="SUPFAM" id="SSF56784">
    <property type="entry name" value="HAD-like"/>
    <property type="match status" value="1"/>
</dbReference>
<dbReference type="NCBIfam" id="TIGR00099">
    <property type="entry name" value="Cof-subfamily"/>
    <property type="match status" value="1"/>
</dbReference>
<proteinExistence type="predicted"/>
<protein>
    <submittedName>
        <fullName evidence="1">Cof-type HAD-IIB family hydrolase</fullName>
    </submittedName>
</protein>
<dbReference type="InterPro" id="IPR000150">
    <property type="entry name" value="Cof"/>
</dbReference>
<dbReference type="EMBL" id="JARMAB010000008">
    <property type="protein sequence ID" value="MED1202855.1"/>
    <property type="molecule type" value="Genomic_DNA"/>
</dbReference>
<gene>
    <name evidence="1" type="ORF">P4T90_07080</name>
</gene>
<keyword evidence="1" id="KW-0378">Hydrolase</keyword>
<organism evidence="1 2">
    <name type="scientific">Heyndrickxia acidicola</name>
    <dbReference type="NCBI Taxonomy" id="209389"/>
    <lineage>
        <taxon>Bacteria</taxon>
        <taxon>Bacillati</taxon>
        <taxon>Bacillota</taxon>
        <taxon>Bacilli</taxon>
        <taxon>Bacillales</taxon>
        <taxon>Bacillaceae</taxon>
        <taxon>Heyndrickxia</taxon>
    </lineage>
</organism>
<dbReference type="PANTHER" id="PTHR10000">
    <property type="entry name" value="PHOSPHOSERINE PHOSPHATASE"/>
    <property type="match status" value="1"/>
</dbReference>
<reference evidence="1 2" key="1">
    <citation type="submission" date="2023-03" db="EMBL/GenBank/DDBJ databases">
        <title>Bacillus Genome Sequencing.</title>
        <authorList>
            <person name="Dunlap C."/>
        </authorList>
    </citation>
    <scope>NUCLEOTIDE SEQUENCE [LARGE SCALE GENOMIC DNA]</scope>
    <source>
        <strain evidence="1 2">B-23453</strain>
    </source>
</reference>
<dbReference type="PANTHER" id="PTHR10000:SF55">
    <property type="entry name" value="5-AMINO-6-(5-PHOSPHO-D-RIBITYLAMINO)URACIL PHOSPHATASE YCSE"/>
    <property type="match status" value="1"/>
</dbReference>
<name>A0ABU6MDW0_9BACI</name>
<dbReference type="InterPro" id="IPR036412">
    <property type="entry name" value="HAD-like_sf"/>
</dbReference>
<dbReference type="Pfam" id="PF08282">
    <property type="entry name" value="Hydrolase_3"/>
    <property type="match status" value="1"/>
</dbReference>
<dbReference type="SFLD" id="SFLDG01140">
    <property type="entry name" value="C2.B:_Phosphomannomutase_and_P"/>
    <property type="match status" value="1"/>
</dbReference>
<keyword evidence="2" id="KW-1185">Reference proteome</keyword>
<comment type="caution">
    <text evidence="1">The sequence shown here is derived from an EMBL/GenBank/DDBJ whole genome shotgun (WGS) entry which is preliminary data.</text>
</comment>
<dbReference type="Proteomes" id="UP001341444">
    <property type="component" value="Unassembled WGS sequence"/>
</dbReference>
<dbReference type="InterPro" id="IPR023214">
    <property type="entry name" value="HAD_sf"/>
</dbReference>
<dbReference type="Gene3D" id="3.30.1240.10">
    <property type="match status" value="1"/>
</dbReference>
<evidence type="ECO:0000313" key="2">
    <source>
        <dbReference type="Proteomes" id="UP001341444"/>
    </source>
</evidence>
<dbReference type="SFLD" id="SFLDS00003">
    <property type="entry name" value="Haloacid_Dehalogenase"/>
    <property type="match status" value="1"/>
</dbReference>
<dbReference type="CDD" id="cd07516">
    <property type="entry name" value="HAD_Pase"/>
    <property type="match status" value="1"/>
</dbReference>
<dbReference type="RefSeq" id="WP_066267494.1">
    <property type="nucleotide sequence ID" value="NZ_JARMAB010000008.1"/>
</dbReference>
<dbReference type="GO" id="GO:0016787">
    <property type="term" value="F:hydrolase activity"/>
    <property type="evidence" value="ECO:0007669"/>
    <property type="project" value="UniProtKB-KW"/>
</dbReference>
<dbReference type="PROSITE" id="PS01229">
    <property type="entry name" value="COF_2"/>
    <property type="match status" value="1"/>
</dbReference>
<dbReference type="InterPro" id="IPR006379">
    <property type="entry name" value="HAD-SF_hydro_IIB"/>
</dbReference>
<sequence length="294" mass="32734">MIRCIASDMDGTLLNSRQEITEENRQAILKAQEQGIEFVVATGRSYQEAHMLLKEAGIKCAVIGVNGAEIRDEEGNIEGTNSMPASLSVKVAEMLNQIGIYFELYTNQGTYSENYDKNVEILVDILKTANPERSKEAIREKVKERASKKLLKTVTNYKDILENQDQSVYKMIAFSNVDEMLKKCSIALQEFEEIKVTSSGHGNLEINYIGAQKGIALEDFTSKRGITLIETMALGDNFNDLPMLKKVGYPVAMGNAEPEVKEFCRYQTVLNDDSGVGKAILKALESNQKQQLGN</sequence>
<dbReference type="Gene3D" id="3.40.50.1000">
    <property type="entry name" value="HAD superfamily/HAD-like"/>
    <property type="match status" value="1"/>
</dbReference>
<evidence type="ECO:0000313" key="1">
    <source>
        <dbReference type="EMBL" id="MED1202855.1"/>
    </source>
</evidence>
<accession>A0ABU6MDW0</accession>